<evidence type="ECO:0000256" key="1">
    <source>
        <dbReference type="ARBA" id="ARBA00023015"/>
    </source>
</evidence>
<organism evidence="5 6">
    <name type="scientific">Palleronia sediminis</name>
    <dbReference type="NCBI Taxonomy" id="2547833"/>
    <lineage>
        <taxon>Bacteria</taxon>
        <taxon>Pseudomonadati</taxon>
        <taxon>Pseudomonadota</taxon>
        <taxon>Alphaproteobacteria</taxon>
        <taxon>Rhodobacterales</taxon>
        <taxon>Roseobacteraceae</taxon>
        <taxon>Palleronia</taxon>
    </lineage>
</organism>
<evidence type="ECO:0000256" key="3">
    <source>
        <dbReference type="ARBA" id="ARBA00023163"/>
    </source>
</evidence>
<dbReference type="GO" id="GO:0006355">
    <property type="term" value="P:regulation of DNA-templated transcription"/>
    <property type="evidence" value="ECO:0007669"/>
    <property type="project" value="InterPro"/>
</dbReference>
<name>A0A4R6A689_9RHOB</name>
<protein>
    <submittedName>
        <fullName evidence="5">LuxR family transcriptional regulator</fullName>
    </submittedName>
</protein>
<dbReference type="Proteomes" id="UP000295701">
    <property type="component" value="Unassembled WGS sequence"/>
</dbReference>
<dbReference type="AlphaFoldDB" id="A0A4R6A689"/>
<dbReference type="InterPro" id="IPR005143">
    <property type="entry name" value="TF_LuxR_autoind-bd_dom"/>
</dbReference>
<feature type="domain" description="HTH luxR-type" evidence="4">
    <location>
        <begin position="140"/>
        <end position="197"/>
    </location>
</feature>
<evidence type="ECO:0000313" key="6">
    <source>
        <dbReference type="Proteomes" id="UP000295701"/>
    </source>
</evidence>
<dbReference type="SUPFAM" id="SSF75516">
    <property type="entry name" value="Pheromone-binding domain of LuxR-like quorum-sensing transcription factors"/>
    <property type="match status" value="1"/>
</dbReference>
<dbReference type="InterPro" id="IPR000792">
    <property type="entry name" value="Tscrpt_reg_LuxR_C"/>
</dbReference>
<dbReference type="GO" id="GO:0003677">
    <property type="term" value="F:DNA binding"/>
    <property type="evidence" value="ECO:0007669"/>
    <property type="project" value="UniProtKB-KW"/>
</dbReference>
<keyword evidence="2" id="KW-0238">DNA-binding</keyword>
<dbReference type="InterPro" id="IPR016032">
    <property type="entry name" value="Sig_transdc_resp-reg_C-effctor"/>
</dbReference>
<gene>
    <name evidence="5" type="ORF">E2L08_12805</name>
</gene>
<evidence type="ECO:0000256" key="2">
    <source>
        <dbReference type="ARBA" id="ARBA00023125"/>
    </source>
</evidence>
<dbReference type="EMBL" id="SNAA01000015">
    <property type="protein sequence ID" value="TDL77668.1"/>
    <property type="molecule type" value="Genomic_DNA"/>
</dbReference>
<dbReference type="InterPro" id="IPR036388">
    <property type="entry name" value="WH-like_DNA-bd_sf"/>
</dbReference>
<dbReference type="InterPro" id="IPR036693">
    <property type="entry name" value="TF_LuxR_autoind-bd_dom_sf"/>
</dbReference>
<comment type="caution">
    <text evidence="5">The sequence shown here is derived from an EMBL/GenBank/DDBJ whole genome shotgun (WGS) entry which is preliminary data.</text>
</comment>
<reference evidence="5 6" key="1">
    <citation type="submission" date="2019-03" db="EMBL/GenBank/DDBJ databases">
        <title>Primorskyibacter sp. SS33 isolated from sediments.</title>
        <authorList>
            <person name="Xunke S."/>
        </authorList>
    </citation>
    <scope>NUCLEOTIDE SEQUENCE [LARGE SCALE GENOMIC DNA]</scope>
    <source>
        <strain evidence="5 6">SS33</strain>
    </source>
</reference>
<keyword evidence="6" id="KW-1185">Reference proteome</keyword>
<keyword evidence="3" id="KW-0804">Transcription</keyword>
<sequence length="203" mass="22562">MIDLTDLENGQGPFGSRADGGYLIALHIRFTSPIVYVSTYPDEWQQHYTERGYVLRDPMTAWAFANTGWTRWSNPDIPDPYGIMAESRAFGLRFGATISHGEVRSRSIVGAARRDRELTDAEIGAMASELKRLHDLTNPEKQLTAAQTQALSFVASGMRYAEAAGRLGISESALKLRLAGARKRLLARTTAEAIQRAKDYRLI</sequence>
<evidence type="ECO:0000313" key="5">
    <source>
        <dbReference type="EMBL" id="TDL77668.1"/>
    </source>
</evidence>
<dbReference type="SUPFAM" id="SSF46894">
    <property type="entry name" value="C-terminal effector domain of the bipartite response regulators"/>
    <property type="match status" value="1"/>
</dbReference>
<dbReference type="SMART" id="SM00421">
    <property type="entry name" value="HTH_LUXR"/>
    <property type="match status" value="1"/>
</dbReference>
<dbReference type="Pfam" id="PF03472">
    <property type="entry name" value="Autoind_bind"/>
    <property type="match status" value="1"/>
</dbReference>
<proteinExistence type="predicted"/>
<dbReference type="OrthoDB" id="7826109at2"/>
<accession>A0A4R6A689</accession>
<dbReference type="RefSeq" id="WP_133397492.1">
    <property type="nucleotide sequence ID" value="NZ_SNAA01000015.1"/>
</dbReference>
<dbReference type="Gene3D" id="3.30.450.80">
    <property type="entry name" value="Transcription factor LuxR-like, autoinducer-binding domain"/>
    <property type="match status" value="1"/>
</dbReference>
<evidence type="ECO:0000259" key="4">
    <source>
        <dbReference type="SMART" id="SM00421"/>
    </source>
</evidence>
<dbReference type="Gene3D" id="1.10.10.10">
    <property type="entry name" value="Winged helix-like DNA-binding domain superfamily/Winged helix DNA-binding domain"/>
    <property type="match status" value="1"/>
</dbReference>
<keyword evidence="1" id="KW-0805">Transcription regulation</keyword>